<sequence length="148" mass="16326">MVTTVGTENTFEKLVQNLLILEHDAIAAYESTIEKLEDQAFKSRIAEFKTDHERHVTELTRLAGAIGTEAPQEGDAKQYLTTGKVALASLIGDKTILKAMSTNEIETKMAYDQASKNETATPEARAFFQKAFADESRHKDWMDSAAAG</sequence>
<accession>A0A0B1Q832</accession>
<dbReference type="Pfam" id="PF09537">
    <property type="entry name" value="DUF2383"/>
    <property type="match status" value="1"/>
</dbReference>
<evidence type="ECO:0000313" key="3">
    <source>
        <dbReference type="Proteomes" id="UP000030826"/>
    </source>
</evidence>
<dbReference type="SUPFAM" id="SSF47240">
    <property type="entry name" value="Ferritin-like"/>
    <property type="match status" value="1"/>
</dbReference>
<dbReference type="CDD" id="cd00657">
    <property type="entry name" value="Ferritin_like"/>
    <property type="match status" value="1"/>
</dbReference>
<protein>
    <recommendedName>
        <fullName evidence="1">DUF2383 domain-containing protein</fullName>
    </recommendedName>
</protein>
<evidence type="ECO:0000259" key="1">
    <source>
        <dbReference type="Pfam" id="PF09537"/>
    </source>
</evidence>
<dbReference type="Proteomes" id="UP000030826">
    <property type="component" value="Unassembled WGS sequence"/>
</dbReference>
<gene>
    <name evidence="2" type="ORF">LA66_11045</name>
</gene>
<dbReference type="InterPro" id="IPR019052">
    <property type="entry name" value="DUF2383"/>
</dbReference>
<comment type="caution">
    <text evidence="2">The sequence shown here is derived from an EMBL/GenBank/DDBJ whole genome shotgun (WGS) entry which is preliminary data.</text>
</comment>
<dbReference type="OrthoDB" id="7166292at2"/>
<dbReference type="STRING" id="370622.LA66_11045"/>
<dbReference type="InterPro" id="IPR012347">
    <property type="entry name" value="Ferritin-like"/>
</dbReference>
<dbReference type="EMBL" id="JRFJ01000002">
    <property type="protein sequence ID" value="KHJ55062.1"/>
    <property type="molecule type" value="Genomic_DNA"/>
</dbReference>
<dbReference type="InterPro" id="IPR009078">
    <property type="entry name" value="Ferritin-like_SF"/>
</dbReference>
<evidence type="ECO:0000313" key="2">
    <source>
        <dbReference type="EMBL" id="KHJ55062.1"/>
    </source>
</evidence>
<name>A0A0B1Q832_9HYPH</name>
<dbReference type="RefSeq" id="WP_039192472.1">
    <property type="nucleotide sequence ID" value="NZ_JRFJ01000002.1"/>
</dbReference>
<feature type="domain" description="DUF2383" evidence="1">
    <location>
        <begin position="16"/>
        <end position="116"/>
    </location>
</feature>
<organism evidence="2 3">
    <name type="scientific">Aureimonas altamirensis</name>
    <dbReference type="NCBI Taxonomy" id="370622"/>
    <lineage>
        <taxon>Bacteria</taxon>
        <taxon>Pseudomonadati</taxon>
        <taxon>Pseudomonadota</taxon>
        <taxon>Alphaproteobacteria</taxon>
        <taxon>Hyphomicrobiales</taxon>
        <taxon>Aurantimonadaceae</taxon>
        <taxon>Aureimonas</taxon>
    </lineage>
</organism>
<dbReference type="Gene3D" id="1.20.1260.10">
    <property type="match status" value="1"/>
</dbReference>
<reference evidence="2 3" key="1">
    <citation type="submission" date="2014-09" db="EMBL/GenBank/DDBJ databases">
        <title>Isolation and characterization of Aurantimonas altamirensis ON-56566 from clinical sample following a dog bite.</title>
        <authorList>
            <person name="Eshaghi A."/>
            <person name="Li A."/>
            <person name="Shahinas D."/>
            <person name="Bahn P."/>
            <person name="Kus J.V."/>
            <person name="Patel S.N."/>
        </authorList>
    </citation>
    <scope>NUCLEOTIDE SEQUENCE [LARGE SCALE GENOMIC DNA]</scope>
    <source>
        <strain evidence="2 3">ON-56566</strain>
    </source>
</reference>
<dbReference type="AlphaFoldDB" id="A0A0B1Q832"/>
<proteinExistence type="predicted"/>